<proteinExistence type="predicted"/>
<gene>
    <name evidence="1" type="ORF">T190115A13A_50084</name>
</gene>
<name>A0ABP1FBU8_9FLAO</name>
<keyword evidence="2" id="KW-1185">Reference proteome</keyword>
<dbReference type="Proteomes" id="UP001497602">
    <property type="component" value="Unassembled WGS sequence"/>
</dbReference>
<sequence length="53" mass="6425">MVFLPIKSYCFKNTVAFLFAINWQWLTLHKKYLFTFGSKKLKCFLKKIISILY</sequence>
<evidence type="ECO:0000313" key="2">
    <source>
        <dbReference type="Proteomes" id="UP001497602"/>
    </source>
</evidence>
<reference evidence="1 2" key="1">
    <citation type="submission" date="2024-05" db="EMBL/GenBank/DDBJ databases">
        <authorList>
            <person name="Duchaud E."/>
        </authorList>
    </citation>
    <scope>NUCLEOTIDE SEQUENCE [LARGE SCALE GENOMIC DNA]</scope>
    <source>
        <strain evidence="1">Ena-SAMPLE-TAB-13-05-2024-13:56:06:370-140305</strain>
    </source>
</reference>
<comment type="caution">
    <text evidence="1">The sequence shown here is derived from an EMBL/GenBank/DDBJ whole genome shotgun (WGS) entry which is preliminary data.</text>
</comment>
<evidence type="ECO:0000313" key="1">
    <source>
        <dbReference type="EMBL" id="CAL2107842.1"/>
    </source>
</evidence>
<dbReference type="EMBL" id="CAXJRC010000042">
    <property type="protein sequence ID" value="CAL2107842.1"/>
    <property type="molecule type" value="Genomic_DNA"/>
</dbReference>
<organism evidence="1 2">
    <name type="scientific">Tenacibaculum vairaonense</name>
    <dbReference type="NCBI Taxonomy" id="3137860"/>
    <lineage>
        <taxon>Bacteria</taxon>
        <taxon>Pseudomonadati</taxon>
        <taxon>Bacteroidota</taxon>
        <taxon>Flavobacteriia</taxon>
        <taxon>Flavobacteriales</taxon>
        <taxon>Flavobacteriaceae</taxon>
        <taxon>Tenacibaculum</taxon>
    </lineage>
</organism>
<protein>
    <submittedName>
        <fullName evidence="1">Uncharacterized protein</fullName>
    </submittedName>
</protein>
<accession>A0ABP1FBU8</accession>